<dbReference type="STRING" id="1338436.LK10_16650"/>
<protein>
    <submittedName>
        <fullName evidence="2">Uncharacterized protein</fullName>
    </submittedName>
</protein>
<dbReference type="OrthoDB" id="4948525at2"/>
<keyword evidence="3" id="KW-1185">Reference proteome</keyword>
<evidence type="ECO:0000313" key="2">
    <source>
        <dbReference type="EMBL" id="KHL01472.1"/>
    </source>
</evidence>
<comment type="caution">
    <text evidence="2">The sequence shown here is derived from an EMBL/GenBank/DDBJ whole genome shotgun (WGS) entry which is preliminary data.</text>
</comment>
<organism evidence="2 3">
    <name type="scientific">Sinomonas humi</name>
    <dbReference type="NCBI Taxonomy" id="1338436"/>
    <lineage>
        <taxon>Bacteria</taxon>
        <taxon>Bacillati</taxon>
        <taxon>Actinomycetota</taxon>
        <taxon>Actinomycetes</taxon>
        <taxon>Micrococcales</taxon>
        <taxon>Micrococcaceae</taxon>
        <taxon>Sinomonas</taxon>
    </lineage>
</organism>
<feature type="transmembrane region" description="Helical" evidence="1">
    <location>
        <begin position="51"/>
        <end position="69"/>
    </location>
</feature>
<reference evidence="2 3" key="1">
    <citation type="submission" date="2014-09" db="EMBL/GenBank/DDBJ databases">
        <title>Genome sequence of Sinomonas sp. MUSC 117.</title>
        <authorList>
            <person name="Lee L.-H."/>
        </authorList>
    </citation>
    <scope>NUCLEOTIDE SEQUENCE [LARGE SCALE GENOMIC DNA]</scope>
    <source>
        <strain evidence="2 3">MUSC 117</strain>
    </source>
</reference>
<keyword evidence="1" id="KW-0812">Transmembrane</keyword>
<dbReference type="AlphaFoldDB" id="A0A0B2AIC6"/>
<proteinExistence type="predicted"/>
<feature type="transmembrane region" description="Helical" evidence="1">
    <location>
        <begin position="20"/>
        <end position="39"/>
    </location>
</feature>
<evidence type="ECO:0000313" key="3">
    <source>
        <dbReference type="Proteomes" id="UP000030982"/>
    </source>
</evidence>
<dbReference type="EMBL" id="JTDL01000141">
    <property type="protein sequence ID" value="KHL01472.1"/>
    <property type="molecule type" value="Genomic_DNA"/>
</dbReference>
<evidence type="ECO:0000256" key="1">
    <source>
        <dbReference type="SAM" id="Phobius"/>
    </source>
</evidence>
<feature type="transmembrane region" description="Helical" evidence="1">
    <location>
        <begin position="81"/>
        <end position="100"/>
    </location>
</feature>
<feature type="transmembrane region" description="Helical" evidence="1">
    <location>
        <begin position="106"/>
        <end position="126"/>
    </location>
</feature>
<sequence length="139" mass="15123">MFERLYVRYFPFLHRIQLSALILCSIIAVIGLWLAPLAVGLKNLDPQVTKYVALGGVSFFGVLIPFIFLFTKPGSLSPLKLIIYTLAGVFHGFSLSPYLATPMQAAASFVATVICTLLASAQILELQGSILATDPKSKF</sequence>
<name>A0A0B2AIC6_9MICC</name>
<keyword evidence="1" id="KW-0472">Membrane</keyword>
<gene>
    <name evidence="2" type="ORF">LK10_16650</name>
</gene>
<keyword evidence="1" id="KW-1133">Transmembrane helix</keyword>
<dbReference type="Proteomes" id="UP000030982">
    <property type="component" value="Unassembled WGS sequence"/>
</dbReference>
<accession>A0A0B2AIC6</accession>
<dbReference type="RefSeq" id="WP_043125949.1">
    <property type="nucleotide sequence ID" value="NZ_JTDL01000141.1"/>
</dbReference>